<gene>
    <name evidence="1" type="ORF">MGSAQ_001980</name>
</gene>
<sequence>MHDALGISADLLMRVQSKYSLWIESQKQRPQIQPFFASC</sequence>
<evidence type="ECO:0000313" key="1">
    <source>
        <dbReference type="EMBL" id="KTF06524.1"/>
    </source>
</evidence>
<name>A0A1B6NSS7_9ZZZZ</name>
<dbReference type="AlphaFoldDB" id="A0A1B6NSS7"/>
<protein>
    <submittedName>
        <fullName evidence="1">Uncharacterized protein</fullName>
    </submittedName>
</protein>
<accession>A0A1B6NSS7</accession>
<proteinExistence type="predicted"/>
<dbReference type="EMBL" id="AYSL01001096">
    <property type="protein sequence ID" value="KTF06524.1"/>
    <property type="molecule type" value="Genomic_DNA"/>
</dbReference>
<reference evidence="1" key="1">
    <citation type="submission" date="2013-11" db="EMBL/GenBank/DDBJ databases">
        <title>Microbial diversity, functional groups and degradation webs in Northern and Southern Mediterranean and Red Sea marine crude oil polluted sites.</title>
        <authorList>
            <person name="Daffonchio D."/>
            <person name="Mapelli F."/>
            <person name="Ferrer M."/>
            <person name="Richter M."/>
            <person name="Cherif A."/>
            <person name="Malkawi H.I."/>
            <person name="Yakimov M.M."/>
            <person name="Abdel-Fattah Y.R."/>
            <person name="Blaghen M."/>
            <person name="Golyshin P.N."/>
            <person name="Kalogerakis N."/>
            <person name="Boon N."/>
            <person name="Magagnini M."/>
            <person name="Fava F."/>
        </authorList>
    </citation>
    <scope>NUCLEOTIDE SEQUENCE</scope>
</reference>
<comment type="caution">
    <text evidence="1">The sequence shown here is derived from an EMBL/GenBank/DDBJ whole genome shotgun (WGS) entry which is preliminary data.</text>
</comment>
<organism evidence="1">
    <name type="scientific">marine sediment metagenome</name>
    <dbReference type="NCBI Taxonomy" id="412755"/>
    <lineage>
        <taxon>unclassified sequences</taxon>
        <taxon>metagenomes</taxon>
        <taxon>ecological metagenomes</taxon>
    </lineage>
</organism>